<protein>
    <submittedName>
        <fullName evidence="1">DUF3867 family protein</fullName>
    </submittedName>
</protein>
<evidence type="ECO:0000313" key="1">
    <source>
        <dbReference type="EMBL" id="MCY6485111.1"/>
    </source>
</evidence>
<sequence>MSDIIDFNSFKNNATEKDIEKFEQYMQNVFYGVMEGKININEAPEKIKEWLQNNNISEEKFKAIQEKLMERYSDELGLDLNQLGIDLKQLGLEFDINETMEINTFQEKYKSKLYVNQIDEYFATYKLNNNINEGKVILSKDEVTIVSQKKVNIDDKELNELLCDYKKILKGEKLNITVADNCFVYKY</sequence>
<reference evidence="1" key="1">
    <citation type="submission" date="2022-12" db="EMBL/GenBank/DDBJ databases">
        <authorList>
            <person name="Wang J."/>
        </authorList>
    </citation>
    <scope>NUCLEOTIDE SEQUENCE</scope>
    <source>
        <strain evidence="1">HY-45-18</strain>
    </source>
</reference>
<keyword evidence="2" id="KW-1185">Reference proteome</keyword>
<proteinExistence type="predicted"/>
<gene>
    <name evidence="1" type="ORF">OW763_12260</name>
</gene>
<organism evidence="1 2">
    <name type="scientific">Clostridium aestuarii</name>
    <dbReference type="NCBI Taxonomy" id="338193"/>
    <lineage>
        <taxon>Bacteria</taxon>
        <taxon>Bacillati</taxon>
        <taxon>Bacillota</taxon>
        <taxon>Clostridia</taxon>
        <taxon>Eubacteriales</taxon>
        <taxon>Clostridiaceae</taxon>
        <taxon>Clostridium</taxon>
    </lineage>
</organism>
<dbReference type="EMBL" id="JAPQER010000005">
    <property type="protein sequence ID" value="MCY6485111.1"/>
    <property type="molecule type" value="Genomic_DNA"/>
</dbReference>
<comment type="caution">
    <text evidence="1">The sequence shown here is derived from an EMBL/GenBank/DDBJ whole genome shotgun (WGS) entry which is preliminary data.</text>
</comment>
<evidence type="ECO:0000313" key="2">
    <source>
        <dbReference type="Proteomes" id="UP001078443"/>
    </source>
</evidence>
<accession>A0ABT4D1I7</accession>
<dbReference type="Proteomes" id="UP001078443">
    <property type="component" value="Unassembled WGS sequence"/>
</dbReference>
<name>A0ABT4D1I7_9CLOT</name>
<dbReference type="InterPro" id="IPR024218">
    <property type="entry name" value="DUF3867"/>
</dbReference>
<dbReference type="RefSeq" id="WP_268041434.1">
    <property type="nucleotide sequence ID" value="NZ_JAPQER010000005.1"/>
</dbReference>
<dbReference type="Pfam" id="PF12983">
    <property type="entry name" value="DUF3867"/>
    <property type="match status" value="1"/>
</dbReference>